<dbReference type="AlphaFoldDB" id="A0AAD2ABW8"/>
<protein>
    <recommendedName>
        <fullName evidence="7">BHLH domain-containing protein</fullName>
    </recommendedName>
</protein>
<dbReference type="InterPro" id="IPR036638">
    <property type="entry name" value="HLH_DNA-bd_sf"/>
</dbReference>
<evidence type="ECO:0000313" key="8">
    <source>
        <dbReference type="EMBL" id="CAI9784579.1"/>
    </source>
</evidence>
<keyword evidence="9" id="KW-1185">Reference proteome</keyword>
<dbReference type="InterPro" id="IPR054502">
    <property type="entry name" value="bHLH-TF_ACT-like_plant"/>
</dbReference>
<dbReference type="GO" id="GO:0005634">
    <property type="term" value="C:nucleus"/>
    <property type="evidence" value="ECO:0007669"/>
    <property type="project" value="UniProtKB-SubCell"/>
</dbReference>
<dbReference type="PANTHER" id="PTHR46266">
    <property type="entry name" value="TRANSCRIPTION FACTOR TT8"/>
    <property type="match status" value="1"/>
</dbReference>
<dbReference type="SMART" id="SM00353">
    <property type="entry name" value="HLH"/>
    <property type="match status" value="1"/>
</dbReference>
<dbReference type="Pfam" id="PF22754">
    <property type="entry name" value="bHLH-TF_ACT-like_plant"/>
    <property type="match status" value="1"/>
</dbReference>
<dbReference type="InterPro" id="IPR011598">
    <property type="entry name" value="bHLH_dom"/>
</dbReference>
<keyword evidence="4" id="KW-0804">Transcription</keyword>
<evidence type="ECO:0000256" key="1">
    <source>
        <dbReference type="ARBA" id="ARBA00004123"/>
    </source>
</evidence>
<feature type="coiled-coil region" evidence="6">
    <location>
        <begin position="475"/>
        <end position="502"/>
    </location>
</feature>
<keyword evidence="6" id="KW-0175">Coiled coil</keyword>
<evidence type="ECO:0000259" key="7">
    <source>
        <dbReference type="SMART" id="SM00353"/>
    </source>
</evidence>
<reference evidence="8" key="1">
    <citation type="submission" date="2023-05" db="EMBL/GenBank/DDBJ databases">
        <authorList>
            <person name="Huff M."/>
        </authorList>
    </citation>
    <scope>NUCLEOTIDE SEQUENCE</scope>
</reference>
<evidence type="ECO:0000256" key="3">
    <source>
        <dbReference type="ARBA" id="ARBA00023159"/>
    </source>
</evidence>
<proteinExistence type="predicted"/>
<dbReference type="GO" id="GO:0046983">
    <property type="term" value="F:protein dimerization activity"/>
    <property type="evidence" value="ECO:0007669"/>
    <property type="project" value="InterPro"/>
</dbReference>
<sequence length="639" mass="71421">MATENLSQEEVPENLKKQLALAVRSIEWCYAIFWTISSEQPGVLKWGDGYYNGDIKTRKTVQAEELNADQLGLQRSEQLSELYASLSAGETNPQAKRPTAALSPEDLTDTEWYYLVCMSFEFNVGQGLPGRTLAKNQTIWLCNAHQADTKVFIRSLLAKSASIQTVVCFPHLGGVVELGATELVLKDKKLIQNMKTSFLEVPYPNVSKIPDQINKNVRNDNGLVHHQVSVPETSLNELVEYPEVNICSPNNGSNDFGAKQPNEELNIVEDIDGEACQMQSWQFMDDEISNCVNNSANSSDCISQTCDNPEDTIAVSNGKKVTDNEMHEAQEFNQKKLNSSDSRGGDLHYQSVLSTLLKSSQQLILGPYFSNSNKVSSFISWRKDILSSSQILQTSTSQRLLKKVLTEVARMHENCQLESGKRDGKRDGLSKPAIDDIDRNHVLSERKRREKLNERYLILGSLVPSGGKVDKISVLDRSIERLRELEKRIEELESNSDVGMLESRTRIKPCDAIERTSDNYGTKKNGNSKKPLTNKRKACAMEEPRTDNGCSLLRDSSTDNITVSVVDKDVLIEISCPWRESVLLEIMEATSKLHLDSQSIRSSNTDGILSLTIKAQFKGSKTASTGLITQAIQKVIRRY</sequence>
<evidence type="ECO:0000256" key="2">
    <source>
        <dbReference type="ARBA" id="ARBA00023015"/>
    </source>
</evidence>
<accession>A0AAD2ABW8</accession>
<dbReference type="Pfam" id="PF00010">
    <property type="entry name" value="HLH"/>
    <property type="match status" value="1"/>
</dbReference>
<evidence type="ECO:0000256" key="5">
    <source>
        <dbReference type="ARBA" id="ARBA00023242"/>
    </source>
</evidence>
<feature type="domain" description="BHLH" evidence="7">
    <location>
        <begin position="442"/>
        <end position="491"/>
    </location>
</feature>
<keyword evidence="5" id="KW-0539">Nucleus</keyword>
<dbReference type="PANTHER" id="PTHR46266:SF3">
    <property type="entry name" value="TRANSCRIPTION FACTOR EGL1"/>
    <property type="match status" value="1"/>
</dbReference>
<evidence type="ECO:0000313" key="9">
    <source>
        <dbReference type="Proteomes" id="UP000834106"/>
    </source>
</evidence>
<evidence type="ECO:0000256" key="6">
    <source>
        <dbReference type="SAM" id="Coils"/>
    </source>
</evidence>
<comment type="subcellular location">
    <subcellularLocation>
        <location evidence="1">Nucleus</location>
    </subcellularLocation>
</comment>
<dbReference type="SUPFAM" id="SSF47459">
    <property type="entry name" value="HLH, helix-loop-helix DNA-binding domain"/>
    <property type="match status" value="1"/>
</dbReference>
<dbReference type="InterPro" id="IPR025610">
    <property type="entry name" value="MYC/MYB_N"/>
</dbReference>
<name>A0AAD2ABW8_9LAMI</name>
<gene>
    <name evidence="8" type="ORF">FPE_LOCUS32009</name>
</gene>
<keyword evidence="2" id="KW-0805">Transcription regulation</keyword>
<dbReference type="Proteomes" id="UP000834106">
    <property type="component" value="Chromosome 21"/>
</dbReference>
<evidence type="ECO:0000256" key="4">
    <source>
        <dbReference type="ARBA" id="ARBA00023163"/>
    </source>
</evidence>
<dbReference type="EMBL" id="OU503056">
    <property type="protein sequence ID" value="CAI9784579.1"/>
    <property type="molecule type" value="Genomic_DNA"/>
</dbReference>
<dbReference type="Gene3D" id="4.10.280.10">
    <property type="entry name" value="Helix-loop-helix DNA-binding domain"/>
    <property type="match status" value="1"/>
</dbReference>
<organism evidence="8 9">
    <name type="scientific">Fraxinus pennsylvanica</name>
    <dbReference type="NCBI Taxonomy" id="56036"/>
    <lineage>
        <taxon>Eukaryota</taxon>
        <taxon>Viridiplantae</taxon>
        <taxon>Streptophyta</taxon>
        <taxon>Embryophyta</taxon>
        <taxon>Tracheophyta</taxon>
        <taxon>Spermatophyta</taxon>
        <taxon>Magnoliopsida</taxon>
        <taxon>eudicotyledons</taxon>
        <taxon>Gunneridae</taxon>
        <taxon>Pentapetalae</taxon>
        <taxon>asterids</taxon>
        <taxon>lamiids</taxon>
        <taxon>Lamiales</taxon>
        <taxon>Oleaceae</taxon>
        <taxon>Oleeae</taxon>
        <taxon>Fraxinus</taxon>
    </lineage>
</organism>
<dbReference type="GO" id="GO:0080090">
    <property type="term" value="P:regulation of primary metabolic process"/>
    <property type="evidence" value="ECO:0007669"/>
    <property type="project" value="UniProtKB-ARBA"/>
</dbReference>
<dbReference type="Pfam" id="PF14215">
    <property type="entry name" value="bHLH-MYC_N"/>
    <property type="match status" value="1"/>
</dbReference>
<keyword evidence="3" id="KW-0010">Activator</keyword>